<sequence length="152" mass="17212">MQQDMPPNDVISKKHFRDLLARPEYKDEVKKAVVATIMETTARFMAQDPKKPMPTDPRDLDKGELENLGLGHITMPNLDVGKATGMIPVKIDYLNKVWADQAQHYTNQTGKQWITPLESMIDDIFFDITDDDEDGTMKVTPIFGLDSDQSEA</sequence>
<protein>
    <submittedName>
        <fullName evidence="2">Uncharacterized protein</fullName>
    </submittedName>
</protein>
<comment type="caution">
    <text evidence="2">The sequence shown here is derived from an EMBL/GenBank/DDBJ whole genome shotgun (WGS) entry which is preliminary data.</text>
</comment>
<reference evidence="2" key="1">
    <citation type="submission" date="2021-10" db="EMBL/GenBank/DDBJ databases">
        <title>Loktanella gaetbuli sp. nov., isolated from a tidal flat.</title>
        <authorList>
            <person name="Park S."/>
            <person name="Yoon J.-H."/>
        </authorList>
    </citation>
    <scope>NUCLEOTIDE SEQUENCE</scope>
    <source>
        <strain evidence="2">TSTF-M6</strain>
    </source>
</reference>
<gene>
    <name evidence="2" type="ORF">LGQ03_04940</name>
</gene>
<evidence type="ECO:0000313" key="3">
    <source>
        <dbReference type="Proteomes" id="UP001138961"/>
    </source>
</evidence>
<dbReference type="Proteomes" id="UP001138961">
    <property type="component" value="Unassembled WGS sequence"/>
</dbReference>
<feature type="compositionally biased region" description="Basic and acidic residues" evidence="1">
    <location>
        <begin position="48"/>
        <end position="64"/>
    </location>
</feature>
<evidence type="ECO:0000256" key="1">
    <source>
        <dbReference type="SAM" id="MobiDB-lite"/>
    </source>
</evidence>
<evidence type="ECO:0000313" key="2">
    <source>
        <dbReference type="EMBL" id="MCB5198577.1"/>
    </source>
</evidence>
<dbReference type="RefSeq" id="WP_226747491.1">
    <property type="nucleotide sequence ID" value="NZ_JAJATZ010000002.1"/>
</dbReference>
<organism evidence="2 3">
    <name type="scientific">Loktanella gaetbuli</name>
    <dbReference type="NCBI Taxonomy" id="2881335"/>
    <lineage>
        <taxon>Bacteria</taxon>
        <taxon>Pseudomonadati</taxon>
        <taxon>Pseudomonadota</taxon>
        <taxon>Alphaproteobacteria</taxon>
        <taxon>Rhodobacterales</taxon>
        <taxon>Roseobacteraceae</taxon>
        <taxon>Loktanella</taxon>
    </lineage>
</organism>
<keyword evidence="3" id="KW-1185">Reference proteome</keyword>
<proteinExistence type="predicted"/>
<name>A0ABS8BSI3_9RHOB</name>
<accession>A0ABS8BSI3</accession>
<feature type="region of interest" description="Disordered" evidence="1">
    <location>
        <begin position="45"/>
        <end position="64"/>
    </location>
</feature>
<dbReference type="EMBL" id="JAJATZ010000002">
    <property type="protein sequence ID" value="MCB5198577.1"/>
    <property type="molecule type" value="Genomic_DNA"/>
</dbReference>